<name>A0A157KKN9_9BORD</name>
<dbReference type="InterPro" id="IPR030395">
    <property type="entry name" value="GP_PDE_dom"/>
</dbReference>
<dbReference type="Proteomes" id="UP000076825">
    <property type="component" value="Chromosome 1"/>
</dbReference>
<proteinExistence type="predicted"/>
<dbReference type="eggNOG" id="COG0584">
    <property type="taxonomic scope" value="Bacteria"/>
</dbReference>
<evidence type="ECO:0000313" key="3">
    <source>
        <dbReference type="Proteomes" id="UP000076825"/>
    </source>
</evidence>
<reference evidence="2 3" key="1">
    <citation type="submission" date="2016-04" db="EMBL/GenBank/DDBJ databases">
        <authorList>
            <consortium name="Pathogen Informatics"/>
        </authorList>
    </citation>
    <scope>NUCLEOTIDE SEQUENCE [LARGE SCALE GENOMIC DNA]</scope>
    <source>
        <strain evidence="2 3">H044680328</strain>
    </source>
</reference>
<dbReference type="Pfam" id="PF03009">
    <property type="entry name" value="GDPD"/>
    <property type="match status" value="1"/>
</dbReference>
<dbReference type="AlphaFoldDB" id="A0A157KKN9"/>
<dbReference type="InterPro" id="IPR017946">
    <property type="entry name" value="PLC-like_Pdiesterase_TIM-brl"/>
</dbReference>
<sequence>MSCLPAWPYSPYIAHRNGGHLAPENTLAAMRVGAAHGFTMFEFDVKLSRDGIAFLLHDDTLDRCTDGHGPAGALDFGQIAQLDAGSWHSAGFAGEPPPSFAAIARFARANDLACNVEIKPCPGQEAETGAAVAQLCAHFWQDAAVPPLLSSFQESALAEARRVAPHMPRALLVDAIPADWAQRLAALEAVALNINHRDASAERVQAIHAAGYRVAAWTINEPGRARELLALGVDAIFTDNLAEIRPA</sequence>
<dbReference type="CDD" id="cd08562">
    <property type="entry name" value="GDPD_EcUgpQ_like"/>
    <property type="match status" value="1"/>
</dbReference>
<dbReference type="PROSITE" id="PS51704">
    <property type="entry name" value="GP_PDE"/>
    <property type="match status" value="1"/>
</dbReference>
<evidence type="ECO:0000313" key="2">
    <source>
        <dbReference type="EMBL" id="SAI72325.1"/>
    </source>
</evidence>
<dbReference type="PANTHER" id="PTHR46211">
    <property type="entry name" value="GLYCEROPHOSPHORYL DIESTER PHOSPHODIESTERASE"/>
    <property type="match status" value="1"/>
</dbReference>
<dbReference type="EMBL" id="LT546645">
    <property type="protein sequence ID" value="SAI72325.1"/>
    <property type="molecule type" value="Genomic_DNA"/>
</dbReference>
<dbReference type="PATRIC" id="fig|123899.6.peg.3142"/>
<evidence type="ECO:0000259" key="1">
    <source>
        <dbReference type="PROSITE" id="PS51704"/>
    </source>
</evidence>
<dbReference type="PANTHER" id="PTHR46211:SF1">
    <property type="entry name" value="GLYCEROPHOSPHODIESTER PHOSPHODIESTERASE, CYTOPLASMIC"/>
    <property type="match status" value="1"/>
</dbReference>
<dbReference type="EC" id="3.1.4.46" evidence="2"/>
<gene>
    <name evidence="2" type="primary">ugpQ</name>
    <name evidence="2" type="ORF">SAMEA3906487_03147</name>
</gene>
<protein>
    <submittedName>
        <fullName evidence="2">Cytoplasmic glycerophosphodiester phosphodiesterase</fullName>
        <ecNumber evidence="2">3.1.4.46</ecNumber>
    </submittedName>
</protein>
<dbReference type="GO" id="GO:0008889">
    <property type="term" value="F:glycerophosphodiester phosphodiesterase activity"/>
    <property type="evidence" value="ECO:0007669"/>
    <property type="project" value="UniProtKB-EC"/>
</dbReference>
<feature type="domain" description="GP-PDE" evidence="1">
    <location>
        <begin position="10"/>
        <end position="247"/>
    </location>
</feature>
<keyword evidence="3" id="KW-1185">Reference proteome</keyword>
<accession>A0A157KKN9</accession>
<organism evidence="2 3">
    <name type="scientific">Bordetella trematum</name>
    <dbReference type="NCBI Taxonomy" id="123899"/>
    <lineage>
        <taxon>Bacteria</taxon>
        <taxon>Pseudomonadati</taxon>
        <taxon>Pseudomonadota</taxon>
        <taxon>Betaproteobacteria</taxon>
        <taxon>Burkholderiales</taxon>
        <taxon>Alcaligenaceae</taxon>
        <taxon>Bordetella</taxon>
    </lineage>
</organism>
<dbReference type="NCBIfam" id="NF006989">
    <property type="entry name" value="PRK09454.1"/>
    <property type="match status" value="1"/>
</dbReference>
<dbReference type="SUPFAM" id="SSF51695">
    <property type="entry name" value="PLC-like phosphodiesterases"/>
    <property type="match status" value="1"/>
</dbReference>
<dbReference type="KEGG" id="btrm:SAMEA390648703147"/>
<dbReference type="GO" id="GO:0006629">
    <property type="term" value="P:lipid metabolic process"/>
    <property type="evidence" value="ECO:0007669"/>
    <property type="project" value="InterPro"/>
</dbReference>
<dbReference type="STRING" id="123899.SAMEA3906487_03147"/>
<dbReference type="Gene3D" id="3.20.20.190">
    <property type="entry name" value="Phosphatidylinositol (PI) phosphodiesterase"/>
    <property type="match status" value="1"/>
</dbReference>
<keyword evidence="2" id="KW-0378">Hydrolase</keyword>